<comment type="caution">
    <text evidence="2">The sequence shown here is derived from an EMBL/GenBank/DDBJ whole genome shotgun (WGS) entry which is preliminary data.</text>
</comment>
<dbReference type="GO" id="GO:0009166">
    <property type="term" value="P:nucleotide catabolic process"/>
    <property type="evidence" value="ECO:0007669"/>
    <property type="project" value="InterPro"/>
</dbReference>
<dbReference type="PROSITE" id="PS51257">
    <property type="entry name" value="PROKAR_LIPOPROTEIN"/>
    <property type="match status" value="1"/>
</dbReference>
<dbReference type="Gene3D" id="3.90.780.10">
    <property type="entry name" value="5'-Nucleotidase, C-terminal domain"/>
    <property type="match status" value="1"/>
</dbReference>
<dbReference type="PANTHER" id="PTHR11575:SF24">
    <property type="entry name" value="5'-NUCLEOTIDASE"/>
    <property type="match status" value="1"/>
</dbReference>
<reference evidence="2 3" key="1">
    <citation type="submission" date="2019-03" db="EMBL/GenBank/DDBJ databases">
        <title>Genomic Encyclopedia of Archaeal and Bacterial Type Strains, Phase II (KMG-II): from individual species to whole genera.</title>
        <authorList>
            <person name="Goeker M."/>
        </authorList>
    </citation>
    <scope>NUCLEOTIDE SEQUENCE [LARGE SCALE GENOMIC DNA]</scope>
    <source>
        <strain evidence="2 3">DSM 28353</strain>
    </source>
</reference>
<dbReference type="InterPro" id="IPR008334">
    <property type="entry name" value="5'-Nucleotdase_C"/>
</dbReference>
<dbReference type="GO" id="GO:0030288">
    <property type="term" value="C:outer membrane-bounded periplasmic space"/>
    <property type="evidence" value="ECO:0007669"/>
    <property type="project" value="TreeGrafter"/>
</dbReference>
<evidence type="ECO:0000313" key="3">
    <source>
        <dbReference type="Proteomes" id="UP000295292"/>
    </source>
</evidence>
<dbReference type="InterPro" id="IPR036907">
    <property type="entry name" value="5'-Nucleotdase_C_sf"/>
</dbReference>
<dbReference type="EMBL" id="SNYV01000014">
    <property type="protein sequence ID" value="TDQ77406.1"/>
    <property type="molecule type" value="Genomic_DNA"/>
</dbReference>
<dbReference type="InterPro" id="IPR006179">
    <property type="entry name" value="5_nucleotidase/apyrase"/>
</dbReference>
<proteinExistence type="predicted"/>
<sequence length="250" mass="27645">MRTFKTLSLVIVTAWTLAGCRTTYVPRVSEPTTYSINSSLPEDSTIIHYYTPFKIQMDQEMNRQIGYSTHFLNKSRADAESLAGNFFADALLAMGKNIDPDAQMAIATKGGIRSEVKQGPITVGSMFELMPFENTVTILELSAQDITVLADFIAKTGGQPIAGFTLKIKGDKASDIRINGKEIDPKQSYKLVTYDYLANGGDYIEGITTPIHRTNSSLRVREGLIQYVEKTTKEGKNINTELDGRVTVIK</sequence>
<dbReference type="GO" id="GO:0016787">
    <property type="term" value="F:hydrolase activity"/>
    <property type="evidence" value="ECO:0007669"/>
    <property type="project" value="InterPro"/>
</dbReference>
<keyword evidence="3" id="KW-1185">Reference proteome</keyword>
<evidence type="ECO:0000313" key="2">
    <source>
        <dbReference type="EMBL" id="TDQ77406.1"/>
    </source>
</evidence>
<organism evidence="2 3">
    <name type="scientific">Sphingobacterium yanglingense</name>
    <dbReference type="NCBI Taxonomy" id="1437280"/>
    <lineage>
        <taxon>Bacteria</taxon>
        <taxon>Pseudomonadati</taxon>
        <taxon>Bacteroidota</taxon>
        <taxon>Sphingobacteriia</taxon>
        <taxon>Sphingobacteriales</taxon>
        <taxon>Sphingobacteriaceae</taxon>
        <taxon>Sphingobacterium</taxon>
    </lineage>
</organism>
<evidence type="ECO:0000259" key="1">
    <source>
        <dbReference type="Pfam" id="PF02872"/>
    </source>
</evidence>
<name>A0A4R6WIJ3_9SPHI</name>
<dbReference type="PANTHER" id="PTHR11575">
    <property type="entry name" value="5'-NUCLEOTIDASE-RELATED"/>
    <property type="match status" value="1"/>
</dbReference>
<dbReference type="PRINTS" id="PR01607">
    <property type="entry name" value="APYRASEFAMLY"/>
</dbReference>
<gene>
    <name evidence="2" type="ORF">CLV99_2812</name>
</gene>
<dbReference type="AlphaFoldDB" id="A0A4R6WIJ3"/>
<dbReference type="Pfam" id="PF02872">
    <property type="entry name" value="5_nucleotid_C"/>
    <property type="match status" value="1"/>
</dbReference>
<accession>A0A4R6WIJ3</accession>
<protein>
    <submittedName>
        <fullName evidence="2">5'-nucleotidase-like protein</fullName>
    </submittedName>
</protein>
<dbReference type="RefSeq" id="WP_246032769.1">
    <property type="nucleotide sequence ID" value="NZ_SNYV01000014.1"/>
</dbReference>
<feature type="domain" description="5'-Nucleotidase C-terminal" evidence="1">
    <location>
        <begin position="65"/>
        <end position="204"/>
    </location>
</feature>
<dbReference type="SUPFAM" id="SSF55816">
    <property type="entry name" value="5'-nucleotidase (syn. UDP-sugar hydrolase), C-terminal domain"/>
    <property type="match status" value="1"/>
</dbReference>
<dbReference type="Proteomes" id="UP000295292">
    <property type="component" value="Unassembled WGS sequence"/>
</dbReference>